<dbReference type="GeneID" id="67380414"/>
<dbReference type="EMBL" id="JPRD01000013">
    <property type="protein sequence ID" value="KIF53617.1"/>
    <property type="molecule type" value="Genomic_DNA"/>
</dbReference>
<evidence type="ECO:0000313" key="1">
    <source>
        <dbReference type="EMBL" id="KIF53617.1"/>
    </source>
</evidence>
<accession>A0A0C1WBB2</accession>
<comment type="caution">
    <text evidence="1">The sequence shown here is derived from an EMBL/GenBank/DDBJ whole genome shotgun (WGS) entry which is preliminary data.</text>
</comment>
<proteinExistence type="predicted"/>
<dbReference type="Proteomes" id="UP000031586">
    <property type="component" value="Unassembled WGS sequence"/>
</dbReference>
<reference evidence="1 2" key="1">
    <citation type="submission" date="2014-07" db="EMBL/GenBank/DDBJ databases">
        <title>Unique and conserved regions in Vibrio harveyi and related species in comparison with the shrimp pathogen Vibrio harveyi CAIM 1792.</title>
        <authorList>
            <person name="Espinoza-Valles I."/>
            <person name="Vora G."/>
            <person name="Leekitcharoenphon P."/>
            <person name="Ussery D."/>
            <person name="Hoj L."/>
            <person name="Gomez-Gil B."/>
        </authorList>
    </citation>
    <scope>NUCLEOTIDE SEQUENCE [LARGE SCALE GENOMIC DNA]</scope>
    <source>
        <strain evidence="2">CAIM 1854 / LMG 25443</strain>
    </source>
</reference>
<gene>
    <name evidence="1" type="ORF">H735_07630</name>
</gene>
<dbReference type="AlphaFoldDB" id="A0A0C1WBB2"/>
<dbReference type="RefSeq" id="WP_020195558.1">
    <property type="nucleotide sequence ID" value="NZ_BAOH01000024.1"/>
</dbReference>
<sequence length="111" mass="12970">MEAKVLYTQTFENTAIQSINYLSNWSARNDVIDRLIAVQQRFEHNVLNNPSIYPPCYELTTIGVYDIRQFSFDGFKLLYRIGDKNTIYALVILSDKQNLQNALIDHCIMFK</sequence>
<name>A0A0C1WBB2_9VIBR</name>
<dbReference type="PATRIC" id="fig|1229493.5.peg.613"/>
<evidence type="ECO:0000313" key="2">
    <source>
        <dbReference type="Proteomes" id="UP000031586"/>
    </source>
</evidence>
<protein>
    <submittedName>
        <fullName evidence="1">Plasmid stabilization protein</fullName>
    </submittedName>
</protein>
<organism evidence="1 2">
    <name type="scientific">Vibrio owensii CAIM 1854 = LMG 25443</name>
    <dbReference type="NCBI Taxonomy" id="1229493"/>
    <lineage>
        <taxon>Bacteria</taxon>
        <taxon>Pseudomonadati</taxon>
        <taxon>Pseudomonadota</taxon>
        <taxon>Gammaproteobacteria</taxon>
        <taxon>Vibrionales</taxon>
        <taxon>Vibrionaceae</taxon>
        <taxon>Vibrio</taxon>
    </lineage>
</organism>